<dbReference type="Proteomes" id="UP000029385">
    <property type="component" value="Unassembled WGS sequence"/>
</dbReference>
<dbReference type="GO" id="GO:0019878">
    <property type="term" value="P:lysine biosynthetic process via aminoadipic acid"/>
    <property type="evidence" value="ECO:0007669"/>
    <property type="project" value="TreeGrafter"/>
</dbReference>
<dbReference type="EMBL" id="AVCI01000007">
    <property type="protein sequence ID" value="KFN42949.1"/>
    <property type="molecule type" value="Genomic_DNA"/>
</dbReference>
<reference evidence="4 5" key="1">
    <citation type="submission" date="2013-09" db="EMBL/GenBank/DDBJ databases">
        <title>Genome sequencing of Arenimonas oryziterrae.</title>
        <authorList>
            <person name="Chen F."/>
            <person name="Wang G."/>
        </authorList>
    </citation>
    <scope>NUCLEOTIDE SEQUENCE [LARGE SCALE GENOMIC DNA]</scope>
    <source>
        <strain evidence="4 5">YC6267</strain>
    </source>
</reference>
<comment type="similarity">
    <text evidence="1">Belongs to the P-Pant transferase superfamily. Gsp/Sfp/HetI/AcpT family.</text>
</comment>
<comment type="caution">
    <text evidence="4">The sequence shown here is derived from an EMBL/GenBank/DDBJ whole genome shotgun (WGS) entry which is preliminary data.</text>
</comment>
<accession>A0A091AWE1</accession>
<proteinExistence type="inferred from homology"/>
<organism evidence="4 5">
    <name type="scientific">Arenimonas oryziterrae DSM 21050 = YC6267</name>
    <dbReference type="NCBI Taxonomy" id="1121015"/>
    <lineage>
        <taxon>Bacteria</taxon>
        <taxon>Pseudomonadati</taxon>
        <taxon>Pseudomonadota</taxon>
        <taxon>Gammaproteobacteria</taxon>
        <taxon>Lysobacterales</taxon>
        <taxon>Lysobacteraceae</taxon>
        <taxon>Arenimonas</taxon>
    </lineage>
</organism>
<dbReference type="InterPro" id="IPR050559">
    <property type="entry name" value="P-Pant_transferase_sf"/>
</dbReference>
<dbReference type="PATRIC" id="fig|1121015.4.peg.1981"/>
<dbReference type="eggNOG" id="COG2091">
    <property type="taxonomic scope" value="Bacteria"/>
</dbReference>
<dbReference type="AlphaFoldDB" id="A0A091AWE1"/>
<keyword evidence="5" id="KW-1185">Reference proteome</keyword>
<evidence type="ECO:0000256" key="1">
    <source>
        <dbReference type="ARBA" id="ARBA00010990"/>
    </source>
</evidence>
<dbReference type="PANTHER" id="PTHR12215">
    <property type="entry name" value="PHOSPHOPANTETHEINE TRANSFERASE"/>
    <property type="match status" value="1"/>
</dbReference>
<protein>
    <recommendedName>
        <fullName evidence="3">4'-phosphopantetheinyl transferase domain-containing protein</fullName>
    </recommendedName>
</protein>
<name>A0A091AWE1_9GAMM</name>
<dbReference type="OrthoDB" id="9808281at2"/>
<dbReference type="PANTHER" id="PTHR12215:SF10">
    <property type="entry name" value="L-AMINOADIPATE-SEMIALDEHYDE DEHYDROGENASE-PHOSPHOPANTETHEINYL TRANSFERASE"/>
    <property type="match status" value="1"/>
</dbReference>
<feature type="domain" description="4'-phosphopantetheinyl transferase" evidence="3">
    <location>
        <begin position="112"/>
        <end position="173"/>
    </location>
</feature>
<dbReference type="Gene3D" id="3.90.470.20">
    <property type="entry name" value="4'-phosphopantetheinyl transferase domain"/>
    <property type="match status" value="1"/>
</dbReference>
<dbReference type="InterPro" id="IPR008278">
    <property type="entry name" value="4-PPantetheinyl_Trfase_dom"/>
</dbReference>
<sequence length="234" mass="25910">MQRVGRAQIRLAPLAAFDALAALRDPAWLHDDERRRLDAMASPLRRRQFLAGHWLLRELAAEHHGGDAAAWLLTRDDHGAPRLQAPTGIDAVLHASISHSSDWVAVAIAGEAIGLDIETGAKPRDLPSLAEFLFSPEECAALVQVDDARRAAHFYLHWTLKEAWGKRQGTGLRPQRTRRQTPHEVIAGQATMQSWQRPDRLLVMALAGSRGLRADVSGWPGVDAPRYWDVVETG</sequence>
<evidence type="ECO:0000313" key="4">
    <source>
        <dbReference type="EMBL" id="KFN42949.1"/>
    </source>
</evidence>
<dbReference type="GO" id="GO:0000287">
    <property type="term" value="F:magnesium ion binding"/>
    <property type="evidence" value="ECO:0007669"/>
    <property type="project" value="InterPro"/>
</dbReference>
<dbReference type="InterPro" id="IPR037143">
    <property type="entry name" value="4-PPantetheinyl_Trfase_dom_sf"/>
</dbReference>
<dbReference type="SUPFAM" id="SSF56214">
    <property type="entry name" value="4'-phosphopantetheinyl transferase"/>
    <property type="match status" value="2"/>
</dbReference>
<dbReference type="STRING" id="1121015.GCA_000420545_02212"/>
<evidence type="ECO:0000313" key="5">
    <source>
        <dbReference type="Proteomes" id="UP000029385"/>
    </source>
</evidence>
<dbReference type="Pfam" id="PF01648">
    <property type="entry name" value="ACPS"/>
    <property type="match status" value="1"/>
</dbReference>
<gene>
    <name evidence="4" type="ORF">N789_12560</name>
</gene>
<evidence type="ECO:0000256" key="2">
    <source>
        <dbReference type="ARBA" id="ARBA00022679"/>
    </source>
</evidence>
<dbReference type="RefSeq" id="WP_022969821.1">
    <property type="nucleotide sequence ID" value="NZ_ATVD01000004.1"/>
</dbReference>
<evidence type="ECO:0000259" key="3">
    <source>
        <dbReference type="Pfam" id="PF01648"/>
    </source>
</evidence>
<dbReference type="GO" id="GO:0008897">
    <property type="term" value="F:holo-[acyl-carrier-protein] synthase activity"/>
    <property type="evidence" value="ECO:0007669"/>
    <property type="project" value="InterPro"/>
</dbReference>
<keyword evidence="2" id="KW-0808">Transferase</keyword>
<dbReference type="GO" id="GO:0005829">
    <property type="term" value="C:cytosol"/>
    <property type="evidence" value="ECO:0007669"/>
    <property type="project" value="TreeGrafter"/>
</dbReference>